<dbReference type="InterPro" id="IPR039039">
    <property type="entry name" value="RAI1-like_fam"/>
</dbReference>
<dbReference type="GO" id="GO:0005634">
    <property type="term" value="C:nucleus"/>
    <property type="evidence" value="ECO:0007669"/>
    <property type="project" value="UniProtKB-SubCell"/>
</dbReference>
<evidence type="ECO:0000256" key="2">
    <source>
        <dbReference type="ARBA" id="ARBA00006562"/>
    </source>
</evidence>
<keyword evidence="6" id="KW-0694">RNA-binding</keyword>
<keyword evidence="6" id="KW-0479">Metal-binding</keyword>
<sequence length="392" mass="45175">MSKRPCSTSTDLSPAAKRQSTAHSFPVYPSHRYSGPCPEYKQPVEIQSYSIDANRQVWFDQRELKYYIEPKLSSPGPCLSRGYDRFIKRDESVPEHLDTLLDTLTTARLNGSHDVDHVDIVTWRGIMTKIFCTPFTRNEPWELRASRYKNTIYMEEQATEQKQRQEQTMSDRQKLMSYWGYSFESMCTATDPQGTPDPNDVPNTNVQYCVAVKTRLGKNTIAMGAEVDCIEGEKPKDGNLLRHYVELKTSRRMDTQRQKENFERFKLLKFWAQSFLIGVPKVICGFRDDDGVLSHLETFKTLEIPRKVRHGTGAWDASACMNFANEFLDWLKKVVTEDDPTVTYSITWNAPWREIRVSRAGHVNVFLTQRFLDGETSHDIGGPRAQPRSSSD</sequence>
<keyword evidence="6" id="KW-0378">Hydrolase</keyword>
<dbReference type="GO" id="GO:0000956">
    <property type="term" value="P:nuclear-transcribed mRNA catabolic process"/>
    <property type="evidence" value="ECO:0007669"/>
    <property type="project" value="TreeGrafter"/>
</dbReference>
<gene>
    <name evidence="9" type="ORF">LRAMOSA10822</name>
</gene>
<proteinExistence type="inferred from homology"/>
<dbReference type="GO" id="GO:0004518">
    <property type="term" value="F:nuclease activity"/>
    <property type="evidence" value="ECO:0007669"/>
    <property type="project" value="UniProtKB-KW"/>
</dbReference>
<comment type="cofactor">
    <cofactor evidence="1 6">
        <name>a divalent metal cation</name>
        <dbReference type="ChEBI" id="CHEBI:60240"/>
    </cofactor>
</comment>
<comment type="subcellular location">
    <subcellularLocation>
        <location evidence="6">Nucleus</location>
    </subcellularLocation>
</comment>
<dbReference type="EC" id="3.6.1.-" evidence="6"/>
<evidence type="ECO:0000313" key="9">
    <source>
        <dbReference type="EMBL" id="CDS09462.1"/>
    </source>
</evidence>
<comment type="catalytic activity">
    <reaction evidence="4">
        <text>a 5'-end triphospho-ribonucleoside in mRNA + H2O = a 5'-end phospho-ribonucleoside in mRNA + diphosphate + H(+)</text>
        <dbReference type="Rhea" id="RHEA:78683"/>
        <dbReference type="Rhea" id="RHEA-COMP:15692"/>
        <dbReference type="Rhea" id="RHEA-COMP:17164"/>
        <dbReference type="ChEBI" id="CHEBI:15377"/>
        <dbReference type="ChEBI" id="CHEBI:15378"/>
        <dbReference type="ChEBI" id="CHEBI:33019"/>
        <dbReference type="ChEBI" id="CHEBI:138282"/>
        <dbReference type="ChEBI" id="CHEBI:167618"/>
    </reaction>
    <physiologicalReaction direction="left-to-right" evidence="4">
        <dbReference type="Rhea" id="RHEA:78684"/>
    </physiologicalReaction>
</comment>
<evidence type="ECO:0000256" key="1">
    <source>
        <dbReference type="ARBA" id="ARBA00001968"/>
    </source>
</evidence>
<keyword evidence="6" id="KW-0547">Nucleotide-binding</keyword>
<dbReference type="GO" id="GO:0005829">
    <property type="term" value="C:cytosol"/>
    <property type="evidence" value="ECO:0007669"/>
    <property type="project" value="TreeGrafter"/>
</dbReference>
<accession>A0A077WS16</accession>
<feature type="region of interest" description="Disordered" evidence="7">
    <location>
        <begin position="1"/>
        <end position="22"/>
    </location>
</feature>
<dbReference type="Pfam" id="PF08652">
    <property type="entry name" value="RAI1"/>
    <property type="match status" value="1"/>
</dbReference>
<dbReference type="GO" id="GO:0110155">
    <property type="term" value="P:NAD-cap decapping"/>
    <property type="evidence" value="ECO:0007669"/>
    <property type="project" value="TreeGrafter"/>
</dbReference>
<dbReference type="GO" id="GO:0034353">
    <property type="term" value="F:mRNA 5'-diphosphatase activity"/>
    <property type="evidence" value="ECO:0007669"/>
    <property type="project" value="TreeGrafter"/>
</dbReference>
<evidence type="ECO:0000256" key="4">
    <source>
        <dbReference type="ARBA" id="ARBA00044692"/>
    </source>
</evidence>
<keyword evidence="6" id="KW-0540">Nuclease</keyword>
<dbReference type="GO" id="GO:0003723">
    <property type="term" value="F:RNA binding"/>
    <property type="evidence" value="ECO:0007669"/>
    <property type="project" value="UniProtKB-KW"/>
</dbReference>
<evidence type="ECO:0000256" key="7">
    <source>
        <dbReference type="SAM" id="MobiDB-lite"/>
    </source>
</evidence>
<evidence type="ECO:0000256" key="6">
    <source>
        <dbReference type="RuleBase" id="RU367113"/>
    </source>
</evidence>
<name>A0A077WS16_9FUNG</name>
<comment type="similarity">
    <text evidence="2 6">Belongs to the DXO/Dom3Z family.</text>
</comment>
<evidence type="ECO:0000259" key="8">
    <source>
        <dbReference type="Pfam" id="PF08652"/>
    </source>
</evidence>
<dbReference type="PANTHER" id="PTHR12395:SF9">
    <property type="entry name" value="DECAPPING AND EXORIBONUCLEASE PROTEIN"/>
    <property type="match status" value="1"/>
</dbReference>
<dbReference type="AlphaFoldDB" id="A0A077WS16"/>
<evidence type="ECO:0000256" key="3">
    <source>
        <dbReference type="ARBA" id="ARBA00044676"/>
    </source>
</evidence>
<dbReference type="InterPro" id="IPR013961">
    <property type="entry name" value="RAI1"/>
</dbReference>
<reference evidence="9" key="1">
    <citation type="journal article" date="2014" name="Genome Announc.">
        <title>De novo whole-genome sequence and genome annotation of Lichtheimia ramosa.</title>
        <authorList>
            <person name="Linde J."/>
            <person name="Schwartze V."/>
            <person name="Binder U."/>
            <person name="Lass-Florl C."/>
            <person name="Voigt K."/>
            <person name="Horn F."/>
        </authorList>
    </citation>
    <scope>NUCLEOTIDE SEQUENCE</scope>
    <source>
        <strain evidence="9">JMRC FSU:6197</strain>
    </source>
</reference>
<protein>
    <recommendedName>
        <fullName evidence="6">Decapping nuclease</fullName>
        <ecNumber evidence="6">3.6.1.-</ecNumber>
    </recommendedName>
</protein>
<comment type="function">
    <text evidence="6">Decapping enzyme for NAD-capped RNAs: specifically hydrolyzes the nicotinamide adenine dinucleotide (NAD) cap from a subset of RNAs by removing the entire NAD moiety from the 5'-end of an NAD-capped RNA.</text>
</comment>
<feature type="domain" description="RAI1-like" evidence="8">
    <location>
        <begin position="41"/>
        <end position="371"/>
    </location>
</feature>
<dbReference type="EMBL" id="LK023332">
    <property type="protein sequence ID" value="CDS09462.1"/>
    <property type="molecule type" value="Genomic_DNA"/>
</dbReference>
<dbReference type="GO" id="GO:0046872">
    <property type="term" value="F:metal ion binding"/>
    <property type="evidence" value="ECO:0007669"/>
    <property type="project" value="UniProtKB-KW"/>
</dbReference>
<comment type="catalytic activity">
    <reaction evidence="5">
        <text>a 5'-end NAD(+)-phospho-ribonucleoside in mRNA + H2O = a 5'-end phospho-ribonucleoside in mRNA + NAD(+) + H(+)</text>
        <dbReference type="Rhea" id="RHEA:60880"/>
        <dbReference type="Rhea" id="RHEA-COMP:15692"/>
        <dbReference type="Rhea" id="RHEA-COMP:15698"/>
        <dbReference type="ChEBI" id="CHEBI:15377"/>
        <dbReference type="ChEBI" id="CHEBI:15378"/>
        <dbReference type="ChEBI" id="CHEBI:57540"/>
        <dbReference type="ChEBI" id="CHEBI:138282"/>
        <dbReference type="ChEBI" id="CHEBI:144029"/>
    </reaction>
    <physiologicalReaction direction="left-to-right" evidence="5">
        <dbReference type="Rhea" id="RHEA:60881"/>
    </physiologicalReaction>
</comment>
<dbReference type="OrthoDB" id="5853397at2759"/>
<dbReference type="GO" id="GO:0000166">
    <property type="term" value="F:nucleotide binding"/>
    <property type="evidence" value="ECO:0007669"/>
    <property type="project" value="UniProtKB-KW"/>
</dbReference>
<dbReference type="PANTHER" id="PTHR12395">
    <property type="entry name" value="DOM-3 RELATED"/>
    <property type="match status" value="1"/>
</dbReference>
<organism evidence="9">
    <name type="scientific">Lichtheimia ramosa</name>
    <dbReference type="NCBI Taxonomy" id="688394"/>
    <lineage>
        <taxon>Eukaryota</taxon>
        <taxon>Fungi</taxon>
        <taxon>Fungi incertae sedis</taxon>
        <taxon>Mucoromycota</taxon>
        <taxon>Mucoromycotina</taxon>
        <taxon>Mucoromycetes</taxon>
        <taxon>Mucorales</taxon>
        <taxon>Lichtheimiaceae</taxon>
        <taxon>Lichtheimia</taxon>
    </lineage>
</organism>
<keyword evidence="6" id="KW-0539">Nucleus</keyword>
<comment type="catalytic activity">
    <reaction evidence="3">
        <text>a 5'-end (N(7)-methyl 5'-triphosphoguanosine)-ribonucleoside-ribonucleotide in mRNA + H2O = a (N(7)-methyl 5'-triphosphoguanosine)-nucleoside + a 5'-end phospho-ribonucleoside in mRNA + H(+)</text>
        <dbReference type="Rhea" id="RHEA:66928"/>
        <dbReference type="Rhea" id="RHEA-COMP:15692"/>
        <dbReference type="Rhea" id="RHEA-COMP:17313"/>
        <dbReference type="ChEBI" id="CHEBI:15377"/>
        <dbReference type="ChEBI" id="CHEBI:15378"/>
        <dbReference type="ChEBI" id="CHEBI:138282"/>
        <dbReference type="ChEBI" id="CHEBI:172876"/>
        <dbReference type="ChEBI" id="CHEBI:172877"/>
    </reaction>
    <physiologicalReaction direction="left-to-right" evidence="3">
        <dbReference type="Rhea" id="RHEA:66929"/>
    </physiologicalReaction>
</comment>
<evidence type="ECO:0000256" key="5">
    <source>
        <dbReference type="ARBA" id="ARBA00048124"/>
    </source>
</evidence>